<comment type="caution">
    <text evidence="2">The sequence shown here is derived from an EMBL/GenBank/DDBJ whole genome shotgun (WGS) entry which is preliminary data.</text>
</comment>
<name>X0VK75_9ZZZZ</name>
<sequence>MRKSKALSEVVSTLILLVVAVLLAAVATYYATNITMTRTENEQIALSKPHIWVNSTGAVGAFKLQNLGGKDILIDKISVRGVEEDWASVFIYRVSPGTSVTDDFTVCNYTAMTGTWSHGGYSYSNVSGDVPLQSGSELL</sequence>
<protein>
    <recommendedName>
        <fullName evidence="1">Archaeal Type IV pilin N-terminal domain-containing protein</fullName>
    </recommendedName>
</protein>
<dbReference type="AlphaFoldDB" id="X0VK75"/>
<dbReference type="InterPro" id="IPR013373">
    <property type="entry name" value="Flagellin/pilin_N_arc"/>
</dbReference>
<proteinExistence type="predicted"/>
<dbReference type="EMBL" id="BARS01026448">
    <property type="protein sequence ID" value="GAG00946.1"/>
    <property type="molecule type" value="Genomic_DNA"/>
</dbReference>
<dbReference type="Pfam" id="PF07790">
    <property type="entry name" value="Pilin_N"/>
    <property type="match status" value="1"/>
</dbReference>
<evidence type="ECO:0000259" key="1">
    <source>
        <dbReference type="Pfam" id="PF07790"/>
    </source>
</evidence>
<feature type="non-terminal residue" evidence="2">
    <location>
        <position position="139"/>
    </location>
</feature>
<feature type="domain" description="Archaeal Type IV pilin N-terminal" evidence="1">
    <location>
        <begin position="5"/>
        <end position="79"/>
    </location>
</feature>
<gene>
    <name evidence="2" type="ORF">S01H1_41675</name>
</gene>
<evidence type="ECO:0000313" key="2">
    <source>
        <dbReference type="EMBL" id="GAG00946.1"/>
    </source>
</evidence>
<reference evidence="2" key="1">
    <citation type="journal article" date="2014" name="Front. Microbiol.">
        <title>High frequency of phylogenetically diverse reductive dehalogenase-homologous genes in deep subseafloor sedimentary metagenomes.</title>
        <authorList>
            <person name="Kawai M."/>
            <person name="Futagami T."/>
            <person name="Toyoda A."/>
            <person name="Takaki Y."/>
            <person name="Nishi S."/>
            <person name="Hori S."/>
            <person name="Arai W."/>
            <person name="Tsubouchi T."/>
            <person name="Morono Y."/>
            <person name="Uchiyama I."/>
            <person name="Ito T."/>
            <person name="Fujiyama A."/>
            <person name="Inagaki F."/>
            <person name="Takami H."/>
        </authorList>
    </citation>
    <scope>NUCLEOTIDE SEQUENCE</scope>
    <source>
        <strain evidence="2">Expedition CK06-06</strain>
    </source>
</reference>
<accession>X0VK75</accession>
<organism evidence="2">
    <name type="scientific">marine sediment metagenome</name>
    <dbReference type="NCBI Taxonomy" id="412755"/>
    <lineage>
        <taxon>unclassified sequences</taxon>
        <taxon>metagenomes</taxon>
        <taxon>ecological metagenomes</taxon>
    </lineage>
</organism>
<dbReference type="NCBIfam" id="TIGR02537">
    <property type="entry name" value="arch_flag_Nterm"/>
    <property type="match status" value="1"/>
</dbReference>
<dbReference type="InterPro" id="IPR012859">
    <property type="entry name" value="Pilin_N_archaeal"/>
</dbReference>